<dbReference type="Gene3D" id="3.40.390.10">
    <property type="entry name" value="Collagenase (Catalytic Domain)"/>
    <property type="match status" value="1"/>
</dbReference>
<keyword evidence="2" id="KW-0482">Metalloprotease</keyword>
<reference evidence="4 5" key="1">
    <citation type="submission" date="2024-08" db="EMBL/GenBank/DDBJ databases">
        <title>Gnathostoma spinigerum genome.</title>
        <authorList>
            <person name="Gonzalez-Bertolin B."/>
            <person name="Monzon S."/>
            <person name="Zaballos A."/>
            <person name="Jimenez P."/>
            <person name="Dekumyoy P."/>
            <person name="Varona S."/>
            <person name="Cuesta I."/>
            <person name="Sumanam S."/>
            <person name="Adisakwattana P."/>
            <person name="Gasser R.B."/>
            <person name="Hernandez-Gonzalez A."/>
            <person name="Young N.D."/>
            <person name="Perteguer M.J."/>
        </authorList>
    </citation>
    <scope>NUCLEOTIDE SEQUENCE [LARGE SCALE GENOMIC DNA]</scope>
    <source>
        <strain evidence="4">AL3</strain>
        <tissue evidence="4">Liver</tissue>
    </source>
</reference>
<dbReference type="InterPro" id="IPR001506">
    <property type="entry name" value="Peptidase_M12A"/>
</dbReference>
<evidence type="ECO:0000313" key="5">
    <source>
        <dbReference type="Proteomes" id="UP001608902"/>
    </source>
</evidence>
<dbReference type="SUPFAM" id="SSF55486">
    <property type="entry name" value="Metalloproteases ('zincins'), catalytic domain"/>
    <property type="match status" value="1"/>
</dbReference>
<dbReference type="GO" id="GO:0006508">
    <property type="term" value="P:proteolysis"/>
    <property type="evidence" value="ECO:0007669"/>
    <property type="project" value="UniProtKB-KW"/>
</dbReference>
<keyword evidence="2" id="KW-0479">Metal-binding</keyword>
<comment type="cofactor">
    <cofactor evidence="2">
        <name>Zn(2+)</name>
        <dbReference type="ChEBI" id="CHEBI:29105"/>
    </cofactor>
    <text evidence="2">Binds 1 zinc ion per subunit.</text>
</comment>
<dbReference type="PANTHER" id="PTHR10127:SF818">
    <property type="entry name" value="ZINC METALLOPROTEINASE NAS-4"/>
    <property type="match status" value="1"/>
</dbReference>
<dbReference type="GO" id="GO:0046872">
    <property type="term" value="F:metal ion binding"/>
    <property type="evidence" value="ECO:0007669"/>
    <property type="project" value="UniProtKB-KW"/>
</dbReference>
<sequence length="90" mass="10699">MHAVGFFHEQSRADRDLYVEIIWKNVAPGADRQFEKYKQNVLNYLGEPYDYSSIMHYGPYAFSANGHRTIRARRVGHTFYDVIELETHFR</sequence>
<keyword evidence="2" id="KW-0862">Zinc</keyword>
<proteinExistence type="predicted"/>
<feature type="domain" description="Peptidase M12A" evidence="3">
    <location>
        <begin position="1"/>
        <end position="90"/>
    </location>
</feature>
<dbReference type="Proteomes" id="UP001608902">
    <property type="component" value="Unassembled WGS sequence"/>
</dbReference>
<evidence type="ECO:0000256" key="1">
    <source>
        <dbReference type="PROSITE-ProRule" id="PRU01211"/>
    </source>
</evidence>
<gene>
    <name evidence="4" type="ORF">AB6A40_009866</name>
</gene>
<keyword evidence="2" id="KW-0378">Hydrolase</keyword>
<dbReference type="Pfam" id="PF01400">
    <property type="entry name" value="Astacin"/>
    <property type="match status" value="1"/>
</dbReference>
<evidence type="ECO:0000259" key="3">
    <source>
        <dbReference type="PROSITE" id="PS51864"/>
    </source>
</evidence>
<evidence type="ECO:0000313" key="4">
    <source>
        <dbReference type="EMBL" id="MFH4983157.1"/>
    </source>
</evidence>
<keyword evidence="5" id="KW-1185">Reference proteome</keyword>
<dbReference type="AlphaFoldDB" id="A0ABD6EVL7"/>
<evidence type="ECO:0000256" key="2">
    <source>
        <dbReference type="RuleBase" id="RU361183"/>
    </source>
</evidence>
<organism evidence="4 5">
    <name type="scientific">Gnathostoma spinigerum</name>
    <dbReference type="NCBI Taxonomy" id="75299"/>
    <lineage>
        <taxon>Eukaryota</taxon>
        <taxon>Metazoa</taxon>
        <taxon>Ecdysozoa</taxon>
        <taxon>Nematoda</taxon>
        <taxon>Chromadorea</taxon>
        <taxon>Rhabditida</taxon>
        <taxon>Spirurina</taxon>
        <taxon>Gnathostomatomorpha</taxon>
        <taxon>Gnathostomatoidea</taxon>
        <taxon>Gnathostomatidae</taxon>
        <taxon>Gnathostoma</taxon>
    </lineage>
</organism>
<dbReference type="PANTHER" id="PTHR10127">
    <property type="entry name" value="DISCOIDIN, CUB, EGF, LAMININ , AND ZINC METALLOPROTEASE DOMAIN CONTAINING"/>
    <property type="match status" value="1"/>
</dbReference>
<dbReference type="EMBL" id="JBGFUD010011284">
    <property type="protein sequence ID" value="MFH4983157.1"/>
    <property type="molecule type" value="Genomic_DNA"/>
</dbReference>
<name>A0ABD6EVL7_9BILA</name>
<dbReference type="EC" id="3.4.24.-" evidence="2"/>
<protein>
    <recommendedName>
        <fullName evidence="2">Metalloendopeptidase</fullName>
        <ecNumber evidence="2">3.4.24.-</ecNumber>
    </recommendedName>
</protein>
<comment type="caution">
    <text evidence="4">The sequence shown here is derived from an EMBL/GenBank/DDBJ whole genome shotgun (WGS) entry which is preliminary data.</text>
</comment>
<comment type="caution">
    <text evidence="1">Lacks conserved residue(s) required for the propagation of feature annotation.</text>
</comment>
<accession>A0ABD6EVL7</accession>
<dbReference type="PRINTS" id="PR00480">
    <property type="entry name" value="ASTACIN"/>
</dbReference>
<dbReference type="InterPro" id="IPR024079">
    <property type="entry name" value="MetalloPept_cat_dom_sf"/>
</dbReference>
<dbReference type="PROSITE" id="PS51864">
    <property type="entry name" value="ASTACIN"/>
    <property type="match status" value="1"/>
</dbReference>
<dbReference type="GO" id="GO:0004222">
    <property type="term" value="F:metalloendopeptidase activity"/>
    <property type="evidence" value="ECO:0007669"/>
    <property type="project" value="UniProtKB-UniRule"/>
</dbReference>
<keyword evidence="2" id="KW-0645">Protease</keyword>